<proteinExistence type="predicted"/>
<feature type="region of interest" description="Disordered" evidence="6">
    <location>
        <begin position="418"/>
        <end position="531"/>
    </location>
</feature>
<dbReference type="PANTHER" id="PTHR15835">
    <property type="entry name" value="NUCLEAR-INTERACTING PARTNER OF ALK"/>
    <property type="match status" value="1"/>
</dbReference>
<protein>
    <submittedName>
        <fullName evidence="9">Uncharacterized protein</fullName>
    </submittedName>
</protein>
<sequence>MNATKRKFNTLLQGLSSPRPSTPDNNNDDSSNINKDNMNATSRHGSSLATNDEMLLKRRRLGFPESNAPTLYSTSPVTTSFSNVVLRRSATQLSNKSTSRAPAKYCPGDRDELLKRLATFQEITDWTPKPDKVNEIEWAKRGWTCQGKEKVRCVLCHKELIVKLNKKENDGTEASVLASSEIAEALVEKYADLVVSSHQQDCLWRRRGCDGRQIPWLSLIISAHHNSLDSLIRLSFSNAQATLAALRQRYDELCSRSPFLPYEFNLRLPDDVSIDDVLSQLPLDFFTTPPPAIDKSGSVATDKPPNRAALALALMGWQGLTNSRIGAVPNSASCHTCLRRLGLWMFKSKQVDEQGQIVVPAPMDHLDPLREHRFFCPWKSANAQSRGAVDSNKHPESTGWRTLVQTIKNESDLRNIYSGKSRRVGQLRDEGIGSPNPSGGAPGTPGSPGPATPTPKKGTDVVLVASPVEPLGGGAGGGGEEDDKVREAKDKERWARLRKVKSLFDTKGSRKSRREPGRPATGHSNEPPAGK</sequence>
<dbReference type="Pfam" id="PF08600">
    <property type="entry name" value="NuBaID_C"/>
    <property type="match status" value="1"/>
</dbReference>
<evidence type="ECO:0000256" key="3">
    <source>
        <dbReference type="ARBA" id="ARBA00022771"/>
    </source>
</evidence>
<feature type="domain" description="C3HC-type" evidence="7">
    <location>
        <begin position="107"/>
        <end position="261"/>
    </location>
</feature>
<gene>
    <name evidence="9" type="primary">g702</name>
    <name evidence="9" type="ORF">EsDP_00000702</name>
</gene>
<organism evidence="9 10">
    <name type="scientific">Epichloe bromicola</name>
    <dbReference type="NCBI Taxonomy" id="79588"/>
    <lineage>
        <taxon>Eukaryota</taxon>
        <taxon>Fungi</taxon>
        <taxon>Dikarya</taxon>
        <taxon>Ascomycota</taxon>
        <taxon>Pezizomycotina</taxon>
        <taxon>Sordariomycetes</taxon>
        <taxon>Hypocreomycetidae</taxon>
        <taxon>Hypocreales</taxon>
        <taxon>Clavicipitaceae</taxon>
        <taxon>Epichloe</taxon>
    </lineage>
</organism>
<dbReference type="InterPro" id="IPR012935">
    <property type="entry name" value="NuBaID_N"/>
</dbReference>
<keyword evidence="5" id="KW-0539">Nucleus</keyword>
<comment type="caution">
    <text evidence="9">The sequence shown here is derived from an EMBL/GenBank/DDBJ whole genome shotgun (WGS) entry which is preliminary data.</text>
</comment>
<evidence type="ECO:0000256" key="5">
    <source>
        <dbReference type="ARBA" id="ARBA00023242"/>
    </source>
</evidence>
<evidence type="ECO:0000256" key="1">
    <source>
        <dbReference type="ARBA" id="ARBA00004123"/>
    </source>
</evidence>
<evidence type="ECO:0000256" key="6">
    <source>
        <dbReference type="SAM" id="MobiDB-lite"/>
    </source>
</evidence>
<evidence type="ECO:0000256" key="2">
    <source>
        <dbReference type="ARBA" id="ARBA00022723"/>
    </source>
</evidence>
<keyword evidence="4" id="KW-0862">Zinc</keyword>
<name>A0ABQ0CFQ3_9HYPO</name>
<keyword evidence="3" id="KW-0863">Zinc-finger</keyword>
<feature type="compositionally biased region" description="Basic and acidic residues" evidence="6">
    <location>
        <begin position="483"/>
        <end position="495"/>
    </location>
</feature>
<feature type="region of interest" description="Disordered" evidence="6">
    <location>
        <begin position="1"/>
        <end position="50"/>
    </location>
</feature>
<evidence type="ECO:0000259" key="7">
    <source>
        <dbReference type="Pfam" id="PF07967"/>
    </source>
</evidence>
<dbReference type="Pfam" id="PF07967">
    <property type="entry name" value="zf-C3HC"/>
    <property type="match status" value="1"/>
</dbReference>
<reference evidence="10" key="1">
    <citation type="submission" date="2024-06" db="EMBL/GenBank/DDBJ databases">
        <title>Draft Genome Sequences of Epichloe bromicola Strains Isolated from Elymus ciliaris.</title>
        <authorList>
            <consortium name="Epichloe bromicola genome sequencing consortium"/>
            <person name="Miura A."/>
            <person name="Imano S."/>
            <person name="Ashida A."/>
            <person name="Sato I."/>
            <person name="Chiba S."/>
            <person name="Tanaka A."/>
            <person name="Camagna M."/>
            <person name="Takemoto D."/>
        </authorList>
    </citation>
    <scope>NUCLEOTIDE SEQUENCE [LARGE SCALE GENOMIC DNA]</scope>
    <source>
        <strain evidence="10">DP</strain>
    </source>
</reference>
<keyword evidence="2" id="KW-0479">Metal-binding</keyword>
<feature type="compositionally biased region" description="Low complexity" evidence="6">
    <location>
        <begin position="16"/>
        <end position="39"/>
    </location>
</feature>
<dbReference type="EMBL" id="BAAFGZ010000013">
    <property type="protein sequence ID" value="GAB0132261.1"/>
    <property type="molecule type" value="Genomic_DNA"/>
</dbReference>
<feature type="domain" description="NuBaID C-terminal" evidence="8">
    <location>
        <begin position="309"/>
        <end position="414"/>
    </location>
</feature>
<accession>A0ABQ0CFQ3</accession>
<dbReference type="Proteomes" id="UP001562357">
    <property type="component" value="Unassembled WGS sequence"/>
</dbReference>
<keyword evidence="10" id="KW-1185">Reference proteome</keyword>
<dbReference type="PANTHER" id="PTHR15835:SF6">
    <property type="entry name" value="ZINC FINGER C3HC-TYPE PROTEIN 1"/>
    <property type="match status" value="1"/>
</dbReference>
<evidence type="ECO:0000256" key="4">
    <source>
        <dbReference type="ARBA" id="ARBA00022833"/>
    </source>
</evidence>
<dbReference type="InterPro" id="IPR013909">
    <property type="entry name" value="NuBaID_C"/>
</dbReference>
<feature type="compositionally biased region" description="Polar residues" evidence="6">
    <location>
        <begin position="40"/>
        <end position="50"/>
    </location>
</feature>
<evidence type="ECO:0000313" key="9">
    <source>
        <dbReference type="EMBL" id="GAB0132261.1"/>
    </source>
</evidence>
<evidence type="ECO:0000259" key="8">
    <source>
        <dbReference type="Pfam" id="PF08600"/>
    </source>
</evidence>
<evidence type="ECO:0000313" key="10">
    <source>
        <dbReference type="Proteomes" id="UP001562357"/>
    </source>
</evidence>
<comment type="subcellular location">
    <subcellularLocation>
        <location evidence="1">Nucleus</location>
    </subcellularLocation>
</comment>